<keyword evidence="1 5" id="KW-0677">Repeat</keyword>
<feature type="coiled-coil region" evidence="7">
    <location>
        <begin position="505"/>
        <end position="615"/>
    </location>
</feature>
<dbReference type="InterPro" id="IPR001270">
    <property type="entry name" value="ClpA/B"/>
</dbReference>
<evidence type="ECO:0000256" key="3">
    <source>
        <dbReference type="ARBA" id="ARBA00022840"/>
    </source>
</evidence>
<dbReference type="InterPro" id="IPR004176">
    <property type="entry name" value="Clp_R_N"/>
</dbReference>
<dbReference type="InterPro" id="IPR019489">
    <property type="entry name" value="Clp_ATPase_C"/>
</dbReference>
<dbReference type="InterPro" id="IPR041546">
    <property type="entry name" value="ClpA/ClpB_AAA_lid"/>
</dbReference>
<dbReference type="PROSITE" id="PS00870">
    <property type="entry name" value="CLPAB_1"/>
    <property type="match status" value="1"/>
</dbReference>
<evidence type="ECO:0000259" key="9">
    <source>
        <dbReference type="PROSITE" id="PS50151"/>
    </source>
</evidence>
<dbReference type="PANTHER" id="PTHR11638">
    <property type="entry name" value="ATP-DEPENDENT CLP PROTEASE"/>
    <property type="match status" value="1"/>
</dbReference>
<evidence type="ECO:0000256" key="8">
    <source>
        <dbReference type="SAM" id="MobiDB-lite"/>
    </source>
</evidence>
<dbReference type="InterPro" id="IPR028299">
    <property type="entry name" value="ClpA/B_CS2"/>
</dbReference>
<dbReference type="InterPro" id="IPR050130">
    <property type="entry name" value="ClpA_ClpB"/>
</dbReference>
<evidence type="ECO:0000256" key="4">
    <source>
        <dbReference type="ARBA" id="ARBA00023186"/>
    </source>
</evidence>
<dbReference type="SUPFAM" id="SSF81923">
    <property type="entry name" value="Double Clp-N motif"/>
    <property type="match status" value="1"/>
</dbReference>
<evidence type="ECO:0000256" key="1">
    <source>
        <dbReference type="ARBA" id="ARBA00022737"/>
    </source>
</evidence>
<name>A0A1F4U7V1_UNCSA</name>
<evidence type="ECO:0000313" key="11">
    <source>
        <dbReference type="EMBL" id="OGC40969.1"/>
    </source>
</evidence>
<dbReference type="AlphaFoldDB" id="A0A1F4U7V1"/>
<evidence type="ECO:0000256" key="5">
    <source>
        <dbReference type="PROSITE-ProRule" id="PRU01251"/>
    </source>
</evidence>
<keyword evidence="3 6" id="KW-0067">ATP-binding</keyword>
<keyword evidence="7" id="KW-0175">Coiled coil</keyword>
<dbReference type="Pfam" id="PF10431">
    <property type="entry name" value="ClpB_D2-small"/>
    <property type="match status" value="1"/>
</dbReference>
<dbReference type="InterPro" id="IPR001943">
    <property type="entry name" value="UVR_dom"/>
</dbReference>
<feature type="compositionally biased region" description="Basic and acidic residues" evidence="8">
    <location>
        <begin position="923"/>
        <end position="940"/>
    </location>
</feature>
<protein>
    <recommendedName>
        <fullName evidence="13">ATP-dependent Clp protease ATP-binding subunit ClpC</fullName>
    </recommendedName>
</protein>
<accession>A0A1F4U7V1</accession>
<dbReference type="FunFam" id="3.40.50.300:FF:000025">
    <property type="entry name" value="ATP-dependent Clp protease subunit"/>
    <property type="match status" value="1"/>
</dbReference>
<dbReference type="CDD" id="cd19499">
    <property type="entry name" value="RecA-like_ClpB_Hsp104-like"/>
    <property type="match status" value="1"/>
</dbReference>
<keyword evidence="4 6" id="KW-0143">Chaperone</keyword>
<dbReference type="PANTHER" id="PTHR11638:SF18">
    <property type="entry name" value="HEAT SHOCK PROTEIN 104"/>
    <property type="match status" value="1"/>
</dbReference>
<dbReference type="Pfam" id="PF00004">
    <property type="entry name" value="AAA"/>
    <property type="match status" value="1"/>
</dbReference>
<sequence length="959" mass="106889">MMCENCHVNPATVHVTKVVNGRKVVKHLCVECAEKMGFMPEEFGFPGFFEIPDIFASMFKRRPDERIFDYFGESAQKVIHLAKEESTRLSHDHLTPEHLLLGIIKEEGLAYKVLEALKLDMVDLFSETESLIGRGETHPREITLSPRSKKVLELAFNIAKELGAPLVEAEHVLLGLIREGNSIAAQALQKRKVSYDRVVEEVIGQMRKGEAPPLSAGPEPFEPSEGPEEFGPFGGEEEMGGPGGFFGLPFGGAGGGIGTRAPTRKAALASYGRDLTADSREGRLDPVVGREKEIDRITRILARRTKNNPVLMGDPGVGKTAIVEGLANRIVAGTVPDVLKDKQVIALDLGGMVAGTKYRGEFEARVKKVLEEILAKKRQIILFIDELHTLVGAGGAEGAIDAANMLKPALARGELQVIGATTVDEYRKNIEKDAALERRFQPVMVNEPTPEFTVEILKGIRPKYEEFHRVTIPDVAIEAAVHLSARYISDRFLPDKAIDVMDEAAAKVRLKRVDTSNELREARKELEQAKKEKDEALSTQKYEKAASLRDRINAISDKVKELEKKWEERQDKAAVIITEEDIAEVVSDWTGIPVLKLTKAESEKLTNMEEKLKERIIGQDEAVMAISQAIRRGRAGLKPPERPIGSFIFAGPTGVGKTEVARRLAEFMFGTQEAMIRIDMSEFMEKHSVSRLLGAPPGYVGYEEGGKLTEAVRRKPYSVILFDEIEKAHPDVFNVLLQVLEDGRVTDAKGKTVDFKNTVIIMTTNIGQRMIIQQGPIGFMASAQRETGYEKMKETVMDEMKREFRPEFLNRIDEIIVFHPLGEEDLKRIAKLMVGDVEKNIENQEMQLVINDDVTAQIVKDGYEPKFGARPLRRSVQKLIENPLSNEIIAGKFVPGDKIGAKMADCKVVFERIGQAEIKKKKPAEEARFKDEETQVKGDKDSEESGDMKKTPRKPGRRK</sequence>
<dbReference type="SMART" id="SM01086">
    <property type="entry name" value="ClpB_D2-small"/>
    <property type="match status" value="1"/>
</dbReference>
<dbReference type="PROSITE" id="PS51903">
    <property type="entry name" value="CLP_R"/>
    <property type="match status" value="1"/>
</dbReference>
<feature type="domain" description="Clp R" evidence="10">
    <location>
        <begin position="68"/>
        <end position="209"/>
    </location>
</feature>
<dbReference type="CDD" id="cd00009">
    <property type="entry name" value="AAA"/>
    <property type="match status" value="1"/>
</dbReference>
<dbReference type="Pfam" id="PF17871">
    <property type="entry name" value="AAA_lid_9"/>
    <property type="match status" value="1"/>
</dbReference>
<dbReference type="InterPro" id="IPR036628">
    <property type="entry name" value="Clp_N_dom_sf"/>
</dbReference>
<dbReference type="Pfam" id="PF02861">
    <property type="entry name" value="Clp_N"/>
    <property type="match status" value="1"/>
</dbReference>
<comment type="caution">
    <text evidence="11">The sequence shown here is derived from an EMBL/GenBank/DDBJ whole genome shotgun (WGS) entry which is preliminary data.</text>
</comment>
<feature type="region of interest" description="Disordered" evidence="8">
    <location>
        <begin position="921"/>
        <end position="959"/>
    </location>
</feature>
<evidence type="ECO:0000259" key="10">
    <source>
        <dbReference type="PROSITE" id="PS51903"/>
    </source>
</evidence>
<dbReference type="GO" id="GO:0005524">
    <property type="term" value="F:ATP binding"/>
    <property type="evidence" value="ECO:0007669"/>
    <property type="project" value="UniProtKB-KW"/>
</dbReference>
<dbReference type="InterPro" id="IPR003959">
    <property type="entry name" value="ATPase_AAA_core"/>
</dbReference>
<evidence type="ECO:0000256" key="2">
    <source>
        <dbReference type="ARBA" id="ARBA00022741"/>
    </source>
</evidence>
<dbReference type="Gene3D" id="1.10.8.60">
    <property type="match status" value="2"/>
</dbReference>
<dbReference type="PROSITE" id="PS50151">
    <property type="entry name" value="UVR"/>
    <property type="match status" value="1"/>
</dbReference>
<dbReference type="PROSITE" id="PS00871">
    <property type="entry name" value="CLPAB_2"/>
    <property type="match status" value="1"/>
</dbReference>
<keyword evidence="2 6" id="KW-0547">Nucleotide-binding</keyword>
<evidence type="ECO:0008006" key="13">
    <source>
        <dbReference type="Google" id="ProtNLM"/>
    </source>
</evidence>
<dbReference type="InterPro" id="IPR018368">
    <property type="entry name" value="ClpA/B_CS1"/>
</dbReference>
<dbReference type="Pfam" id="PF07724">
    <property type="entry name" value="AAA_2"/>
    <property type="match status" value="1"/>
</dbReference>
<dbReference type="Gene3D" id="1.10.1780.10">
    <property type="entry name" value="Clp, N-terminal domain"/>
    <property type="match status" value="1"/>
</dbReference>
<dbReference type="SUPFAM" id="SSF52540">
    <property type="entry name" value="P-loop containing nucleoside triphosphate hydrolases"/>
    <property type="match status" value="2"/>
</dbReference>
<gene>
    <name evidence="11" type="ORF">A2438_01630</name>
</gene>
<feature type="region of interest" description="Disordered" evidence="8">
    <location>
        <begin position="209"/>
        <end position="228"/>
    </location>
</feature>
<feature type="domain" description="UVR" evidence="9">
    <location>
        <begin position="523"/>
        <end position="558"/>
    </location>
</feature>
<reference evidence="11 12" key="1">
    <citation type="journal article" date="2016" name="Nat. Commun.">
        <title>Thousands of microbial genomes shed light on interconnected biogeochemical processes in an aquifer system.</title>
        <authorList>
            <person name="Anantharaman K."/>
            <person name="Brown C.T."/>
            <person name="Hug L.A."/>
            <person name="Sharon I."/>
            <person name="Castelle C.J."/>
            <person name="Probst A.J."/>
            <person name="Thomas B.C."/>
            <person name="Singh A."/>
            <person name="Wilkins M.J."/>
            <person name="Karaoz U."/>
            <person name="Brodie E.L."/>
            <person name="Williams K.H."/>
            <person name="Hubbard S.S."/>
            <person name="Banfield J.F."/>
        </authorList>
    </citation>
    <scope>NUCLEOTIDE SEQUENCE [LARGE SCALE GENOMIC DNA]</scope>
</reference>
<dbReference type="SMART" id="SM00382">
    <property type="entry name" value="AAA"/>
    <property type="match status" value="2"/>
</dbReference>
<dbReference type="GO" id="GO:0005737">
    <property type="term" value="C:cytoplasm"/>
    <property type="evidence" value="ECO:0007669"/>
    <property type="project" value="TreeGrafter"/>
</dbReference>
<evidence type="ECO:0000313" key="12">
    <source>
        <dbReference type="Proteomes" id="UP000179242"/>
    </source>
</evidence>
<dbReference type="Proteomes" id="UP000179242">
    <property type="component" value="Unassembled WGS sequence"/>
</dbReference>
<dbReference type="InterPro" id="IPR003593">
    <property type="entry name" value="AAA+_ATPase"/>
</dbReference>
<dbReference type="InterPro" id="IPR027417">
    <property type="entry name" value="P-loop_NTPase"/>
</dbReference>
<dbReference type="Gene3D" id="3.40.50.300">
    <property type="entry name" value="P-loop containing nucleotide triphosphate hydrolases"/>
    <property type="match status" value="2"/>
</dbReference>
<evidence type="ECO:0000256" key="6">
    <source>
        <dbReference type="RuleBase" id="RU004432"/>
    </source>
</evidence>
<dbReference type="GO" id="GO:0034605">
    <property type="term" value="P:cellular response to heat"/>
    <property type="evidence" value="ECO:0007669"/>
    <property type="project" value="TreeGrafter"/>
</dbReference>
<dbReference type="FunFam" id="3.40.50.300:FF:000010">
    <property type="entry name" value="Chaperone clpB 1, putative"/>
    <property type="match status" value="1"/>
</dbReference>
<dbReference type="PRINTS" id="PR00300">
    <property type="entry name" value="CLPPROTEASEA"/>
</dbReference>
<organism evidence="11 12">
    <name type="scientific">candidate division WOR-1 bacterium RIFOXYC2_FULL_46_14</name>
    <dbReference type="NCBI Taxonomy" id="1802587"/>
    <lineage>
        <taxon>Bacteria</taxon>
        <taxon>Bacillati</taxon>
        <taxon>Saganbacteria</taxon>
    </lineage>
</organism>
<evidence type="ECO:0000256" key="7">
    <source>
        <dbReference type="SAM" id="Coils"/>
    </source>
</evidence>
<dbReference type="Gene3D" id="4.10.860.10">
    <property type="entry name" value="UVR domain"/>
    <property type="match status" value="1"/>
</dbReference>
<dbReference type="EMBL" id="MEUJ01000002">
    <property type="protein sequence ID" value="OGC40969.1"/>
    <property type="molecule type" value="Genomic_DNA"/>
</dbReference>
<proteinExistence type="inferred from homology"/>
<comment type="similarity">
    <text evidence="6">Belongs to the ClpA/ClpB family.</text>
</comment>
<dbReference type="GO" id="GO:0016887">
    <property type="term" value="F:ATP hydrolysis activity"/>
    <property type="evidence" value="ECO:0007669"/>
    <property type="project" value="InterPro"/>
</dbReference>